<evidence type="ECO:0000313" key="11">
    <source>
        <dbReference type="Proteomes" id="UP000294746"/>
    </source>
</evidence>
<dbReference type="Proteomes" id="UP000294746">
    <property type="component" value="Unassembled WGS sequence"/>
</dbReference>
<comment type="function">
    <text evidence="9">Transmembrane (T) component of an energy-coupling factor (ECF) ABC-transporter complex. Unlike classic ABC transporters this ECF transporter provides the energy necessary to transport a number of different substrates.</text>
</comment>
<dbReference type="PANTHER" id="PTHR34857:SF2">
    <property type="entry name" value="SLL0384 PROTEIN"/>
    <property type="match status" value="1"/>
</dbReference>
<gene>
    <name evidence="9" type="primary">ecfT</name>
    <name evidence="10" type="ORF">EDD57_11572</name>
</gene>
<organism evidence="10 11">
    <name type="scientific">Baia soyae</name>
    <dbReference type="NCBI Taxonomy" id="1544746"/>
    <lineage>
        <taxon>Bacteria</taxon>
        <taxon>Bacillati</taxon>
        <taxon>Bacillota</taxon>
        <taxon>Bacilli</taxon>
        <taxon>Bacillales</taxon>
        <taxon>Thermoactinomycetaceae</taxon>
        <taxon>Baia</taxon>
    </lineage>
</organism>
<keyword evidence="8 9" id="KW-0472">Membrane</keyword>
<evidence type="ECO:0000256" key="8">
    <source>
        <dbReference type="ARBA" id="ARBA00023136"/>
    </source>
</evidence>
<evidence type="ECO:0000256" key="4">
    <source>
        <dbReference type="ARBA" id="ARBA00022448"/>
    </source>
</evidence>
<dbReference type="Pfam" id="PF02361">
    <property type="entry name" value="CbiQ"/>
    <property type="match status" value="1"/>
</dbReference>
<evidence type="ECO:0000313" key="10">
    <source>
        <dbReference type="EMBL" id="TCP68832.1"/>
    </source>
</evidence>
<keyword evidence="6 9" id="KW-0812">Transmembrane</keyword>
<comment type="caution">
    <text evidence="10">The sequence shown here is derived from an EMBL/GenBank/DDBJ whole genome shotgun (WGS) entry which is preliminary data.</text>
</comment>
<keyword evidence="7 9" id="KW-1133">Transmembrane helix</keyword>
<dbReference type="AlphaFoldDB" id="A0A4R2RWJ5"/>
<evidence type="ECO:0000256" key="3">
    <source>
        <dbReference type="ARBA" id="ARBA00014042"/>
    </source>
</evidence>
<evidence type="ECO:0000256" key="2">
    <source>
        <dbReference type="ARBA" id="ARBA00005660"/>
    </source>
</evidence>
<feature type="transmembrane region" description="Helical" evidence="9">
    <location>
        <begin position="153"/>
        <end position="172"/>
    </location>
</feature>
<dbReference type="PANTHER" id="PTHR34857">
    <property type="entry name" value="SLL0384 PROTEIN"/>
    <property type="match status" value="1"/>
</dbReference>
<accession>A0A4R2RWJ5</accession>
<evidence type="ECO:0000256" key="9">
    <source>
        <dbReference type="HAMAP-Rule" id="MF_01461"/>
    </source>
</evidence>
<feature type="transmembrane region" description="Helical" evidence="9">
    <location>
        <begin position="244"/>
        <end position="262"/>
    </location>
</feature>
<evidence type="ECO:0000256" key="5">
    <source>
        <dbReference type="ARBA" id="ARBA00022475"/>
    </source>
</evidence>
<dbReference type="InterPro" id="IPR051611">
    <property type="entry name" value="ECF_transporter_component"/>
</dbReference>
<dbReference type="InterPro" id="IPR024919">
    <property type="entry name" value="EcfT"/>
</dbReference>
<feature type="transmembrane region" description="Helical" evidence="9">
    <location>
        <begin position="114"/>
        <end position="133"/>
    </location>
</feature>
<name>A0A4R2RWJ5_9BACL</name>
<dbReference type="GO" id="GO:0005886">
    <property type="term" value="C:plasma membrane"/>
    <property type="evidence" value="ECO:0007669"/>
    <property type="project" value="UniProtKB-SubCell"/>
</dbReference>
<dbReference type="HAMAP" id="MF_01461">
    <property type="entry name" value="EcfT"/>
    <property type="match status" value="1"/>
</dbReference>
<dbReference type="GO" id="GO:0022857">
    <property type="term" value="F:transmembrane transporter activity"/>
    <property type="evidence" value="ECO:0007669"/>
    <property type="project" value="UniProtKB-UniRule"/>
</dbReference>
<comment type="subunit">
    <text evidence="9">Forms a stable energy-coupling factor (ECF) transporter complex composed of 2 membrane-embedded substrate-binding proteins (S component), 2 ATP-binding proteins (A component) and 2 transmembrane proteins (T component).</text>
</comment>
<keyword evidence="4 9" id="KW-0813">Transport</keyword>
<dbReference type="InterPro" id="IPR003339">
    <property type="entry name" value="ABC/ECF_trnsptr_transmembrane"/>
</dbReference>
<dbReference type="EMBL" id="SLXV01000015">
    <property type="protein sequence ID" value="TCP68832.1"/>
    <property type="molecule type" value="Genomic_DNA"/>
</dbReference>
<comment type="similarity">
    <text evidence="2 9">Belongs to the energy-coupling factor EcfT family.</text>
</comment>
<evidence type="ECO:0000256" key="7">
    <source>
        <dbReference type="ARBA" id="ARBA00022989"/>
    </source>
</evidence>
<comment type="subcellular location">
    <subcellularLocation>
        <location evidence="1 9">Cell membrane</location>
        <topology evidence="1 9">Multi-pass membrane protein</topology>
    </subcellularLocation>
</comment>
<protein>
    <recommendedName>
        <fullName evidence="3 9">Energy-coupling factor transporter transmembrane protein EcfT</fullName>
        <shortName evidence="9">ECF transporter T component EcfT</shortName>
    </recommendedName>
</protein>
<reference evidence="10 11" key="1">
    <citation type="submission" date="2019-03" db="EMBL/GenBank/DDBJ databases">
        <title>Genomic Encyclopedia of Type Strains, Phase IV (KMG-IV): sequencing the most valuable type-strain genomes for metagenomic binning, comparative biology and taxonomic classification.</title>
        <authorList>
            <person name="Goeker M."/>
        </authorList>
    </citation>
    <scope>NUCLEOTIDE SEQUENCE [LARGE SCALE GENOMIC DNA]</scope>
    <source>
        <strain evidence="10 11">DSM 46831</strain>
    </source>
</reference>
<feature type="transmembrane region" description="Helical" evidence="9">
    <location>
        <begin position="21"/>
        <end position="39"/>
    </location>
</feature>
<dbReference type="OrthoDB" id="8075495at2"/>
<keyword evidence="5 9" id="KW-1003">Cell membrane</keyword>
<dbReference type="CDD" id="cd16914">
    <property type="entry name" value="EcfT"/>
    <property type="match status" value="1"/>
</dbReference>
<sequence>MNSVMIGQYIPIDSWLHRLDPRSKCIFVFCMLILIFFANNVETYTLLLLVGLMGVALSRISVLLFLRSMKLIIWMILFTTLFHLIFTQSGSIVLQTPILTIYEEGVRQAAIISVRFILLMIFASLLMFTTSPIDLTDGLESLLSPLRRWRFPAHEFAMMMSIALRFIPTLWAETDKIIKAQKARGADFESGNVYRRVKAYIPVLIPLMISSFRRAEDLATAMEARGYAGGVGRTKLRVLSIRRADILLLVCFAIVATALFWMRK</sequence>
<feature type="transmembrane region" description="Helical" evidence="9">
    <location>
        <begin position="72"/>
        <end position="94"/>
    </location>
</feature>
<evidence type="ECO:0000256" key="1">
    <source>
        <dbReference type="ARBA" id="ARBA00004651"/>
    </source>
</evidence>
<dbReference type="RefSeq" id="WP_131848682.1">
    <property type="nucleotide sequence ID" value="NZ_SLXV01000015.1"/>
</dbReference>
<evidence type="ECO:0000256" key="6">
    <source>
        <dbReference type="ARBA" id="ARBA00022692"/>
    </source>
</evidence>
<proteinExistence type="inferred from homology"/>
<keyword evidence="11" id="KW-1185">Reference proteome</keyword>